<evidence type="ECO:0000313" key="1">
    <source>
        <dbReference type="Proteomes" id="UP000887565"/>
    </source>
</evidence>
<name>A0A915L787_ROMCU</name>
<keyword evidence="1" id="KW-1185">Reference proteome</keyword>
<dbReference type="WBParaSite" id="nRc.2.0.1.t46343-RA">
    <property type="protein sequence ID" value="nRc.2.0.1.t46343-RA"/>
    <property type="gene ID" value="nRc.2.0.1.g46343"/>
</dbReference>
<evidence type="ECO:0000313" key="2">
    <source>
        <dbReference type="WBParaSite" id="nRc.2.0.1.t46343-RA"/>
    </source>
</evidence>
<dbReference type="Proteomes" id="UP000887565">
    <property type="component" value="Unplaced"/>
</dbReference>
<reference evidence="2" key="1">
    <citation type="submission" date="2022-11" db="UniProtKB">
        <authorList>
            <consortium name="WormBaseParasite"/>
        </authorList>
    </citation>
    <scope>IDENTIFICATION</scope>
</reference>
<accession>A0A915L787</accession>
<organism evidence="1 2">
    <name type="scientific">Romanomermis culicivorax</name>
    <name type="common">Nematode worm</name>
    <dbReference type="NCBI Taxonomy" id="13658"/>
    <lineage>
        <taxon>Eukaryota</taxon>
        <taxon>Metazoa</taxon>
        <taxon>Ecdysozoa</taxon>
        <taxon>Nematoda</taxon>
        <taxon>Enoplea</taxon>
        <taxon>Dorylaimia</taxon>
        <taxon>Mermithida</taxon>
        <taxon>Mermithoidea</taxon>
        <taxon>Mermithidae</taxon>
        <taxon>Romanomermis</taxon>
    </lineage>
</organism>
<sequence length="18" mass="1981">MDCNTIQPELGVSYPSIN</sequence>
<dbReference type="AlphaFoldDB" id="A0A915L787"/>
<proteinExistence type="predicted"/>
<protein>
    <submittedName>
        <fullName evidence="2">Uncharacterized protein</fullName>
    </submittedName>
</protein>